<keyword evidence="1 2" id="KW-0238">DNA-binding</keyword>
<evidence type="ECO:0000256" key="1">
    <source>
        <dbReference type="ARBA" id="ARBA00023125"/>
    </source>
</evidence>
<dbReference type="PROSITE" id="PS50977">
    <property type="entry name" value="HTH_TETR_2"/>
    <property type="match status" value="1"/>
</dbReference>
<comment type="caution">
    <text evidence="5">The sequence shown here is derived from an EMBL/GenBank/DDBJ whole genome shotgun (WGS) entry which is preliminary data.</text>
</comment>
<sequence length="189" mass="20762">MTAQGATTRKRTRGPNDPDRRNRIARAAITVIAERGINALTHRMVAAEAGVPLGSTTYHFATLDDLVAVALDEAARRNIDALREWNAALPEDVDLVTALTDLVLDSVTKQRADTIAEYNLYALALQRPHLRRAAVAWDNALADVFSTRTDPLTGRMIATLTCGLMMQTVLGETPPRREDIEALYRRALG</sequence>
<feature type="domain" description="HTH tetR-type" evidence="4">
    <location>
        <begin position="18"/>
        <end position="78"/>
    </location>
</feature>
<dbReference type="Pfam" id="PF00440">
    <property type="entry name" value="TetR_N"/>
    <property type="match status" value="1"/>
</dbReference>
<dbReference type="InterPro" id="IPR050109">
    <property type="entry name" value="HTH-type_TetR-like_transc_reg"/>
</dbReference>
<dbReference type="AlphaFoldDB" id="A0A837DDX0"/>
<dbReference type="OMA" id="ALMDGIC"/>
<dbReference type="InterPro" id="IPR009057">
    <property type="entry name" value="Homeodomain-like_sf"/>
</dbReference>
<evidence type="ECO:0000256" key="2">
    <source>
        <dbReference type="PROSITE-ProRule" id="PRU00335"/>
    </source>
</evidence>
<dbReference type="SUPFAM" id="SSF46689">
    <property type="entry name" value="Homeodomain-like"/>
    <property type="match status" value="1"/>
</dbReference>
<accession>A0A837DDX0</accession>
<organism evidence="5 6">
    <name type="scientific">Saccharomonospora viridis</name>
    <dbReference type="NCBI Taxonomy" id="1852"/>
    <lineage>
        <taxon>Bacteria</taxon>
        <taxon>Bacillati</taxon>
        <taxon>Actinomycetota</taxon>
        <taxon>Actinomycetes</taxon>
        <taxon>Pseudonocardiales</taxon>
        <taxon>Pseudonocardiaceae</taxon>
        <taxon>Saccharomonospora</taxon>
    </lineage>
</organism>
<dbReference type="OrthoDB" id="6929199at2"/>
<feature type="DNA-binding region" description="H-T-H motif" evidence="2">
    <location>
        <begin position="41"/>
        <end position="60"/>
    </location>
</feature>
<dbReference type="PANTHER" id="PTHR30055">
    <property type="entry name" value="HTH-TYPE TRANSCRIPTIONAL REGULATOR RUTR"/>
    <property type="match status" value="1"/>
</dbReference>
<dbReference type="GO" id="GO:0000976">
    <property type="term" value="F:transcription cis-regulatory region binding"/>
    <property type="evidence" value="ECO:0007669"/>
    <property type="project" value="TreeGrafter"/>
</dbReference>
<evidence type="ECO:0000259" key="4">
    <source>
        <dbReference type="PROSITE" id="PS50977"/>
    </source>
</evidence>
<evidence type="ECO:0000313" key="6">
    <source>
        <dbReference type="Proteomes" id="UP000030848"/>
    </source>
</evidence>
<gene>
    <name evidence="5" type="ORF">MINT15_04300</name>
</gene>
<protein>
    <submittedName>
        <fullName evidence="5">TetR family transcriptional regulator</fullName>
    </submittedName>
</protein>
<dbReference type="Proteomes" id="UP000030848">
    <property type="component" value="Unassembled WGS sequence"/>
</dbReference>
<reference evidence="5 6" key="1">
    <citation type="submission" date="2014-10" db="EMBL/GenBank/DDBJ databases">
        <title>Genome sequence of Micropolyspora internatus JCM3315.</title>
        <authorList>
            <person name="Shin S.-K."/>
            <person name="Yi H."/>
        </authorList>
    </citation>
    <scope>NUCLEOTIDE SEQUENCE [LARGE SCALE GENOMIC DNA]</scope>
    <source>
        <strain evidence="5 6">JCM 3315</strain>
    </source>
</reference>
<dbReference type="Gene3D" id="1.10.357.10">
    <property type="entry name" value="Tetracycline Repressor, domain 2"/>
    <property type="match status" value="1"/>
</dbReference>
<dbReference type="InterPro" id="IPR041583">
    <property type="entry name" value="TetR_C_31"/>
</dbReference>
<name>A0A837DDX0_9PSEU</name>
<dbReference type="InterPro" id="IPR001647">
    <property type="entry name" value="HTH_TetR"/>
</dbReference>
<proteinExistence type="predicted"/>
<dbReference type="RefSeq" id="WP_015787454.1">
    <property type="nucleotide sequence ID" value="NZ_CALJZO010000031.1"/>
</dbReference>
<evidence type="ECO:0000256" key="3">
    <source>
        <dbReference type="SAM" id="MobiDB-lite"/>
    </source>
</evidence>
<dbReference type="PANTHER" id="PTHR30055:SF231">
    <property type="entry name" value="TRANSCRIPTIONAL REGULATORY PROTEIN (PROBABLY DEOR-FAMILY)-RELATED"/>
    <property type="match status" value="1"/>
</dbReference>
<dbReference type="GO" id="GO:0003700">
    <property type="term" value="F:DNA-binding transcription factor activity"/>
    <property type="evidence" value="ECO:0007669"/>
    <property type="project" value="TreeGrafter"/>
</dbReference>
<dbReference type="EMBL" id="JRZE01000001">
    <property type="protein sequence ID" value="KHF46129.1"/>
    <property type="molecule type" value="Genomic_DNA"/>
</dbReference>
<dbReference type="Pfam" id="PF17940">
    <property type="entry name" value="TetR_C_31"/>
    <property type="match status" value="1"/>
</dbReference>
<evidence type="ECO:0000313" key="5">
    <source>
        <dbReference type="EMBL" id="KHF46129.1"/>
    </source>
</evidence>
<feature type="region of interest" description="Disordered" evidence="3">
    <location>
        <begin position="1"/>
        <end position="20"/>
    </location>
</feature>